<comment type="caution">
    <text evidence="1">The sequence shown here is derived from an EMBL/GenBank/DDBJ whole genome shotgun (WGS) entry which is preliminary data.</text>
</comment>
<dbReference type="RefSeq" id="WP_239168785.1">
    <property type="nucleotide sequence ID" value="NZ_BAAABO010000006.1"/>
</dbReference>
<organism evidence="1 2">
    <name type="scientific">Paractinoplanes deccanensis</name>
    <dbReference type="NCBI Taxonomy" id="113561"/>
    <lineage>
        <taxon>Bacteria</taxon>
        <taxon>Bacillati</taxon>
        <taxon>Actinomycetota</taxon>
        <taxon>Actinomycetes</taxon>
        <taxon>Micromonosporales</taxon>
        <taxon>Micromonosporaceae</taxon>
        <taxon>Paractinoplanes</taxon>
    </lineage>
</organism>
<sequence>MTPSFTVGPISHPTNEINGEAMEEALRFWNEGPAATMVLRCAALRCAEQVRGSSAGSR</sequence>
<protein>
    <recommendedName>
        <fullName evidence="3">DUF982 domain-containing protein</fullName>
    </recommendedName>
</protein>
<reference evidence="1 2" key="1">
    <citation type="submission" date="2021-01" db="EMBL/GenBank/DDBJ databases">
        <title>Whole genome shotgun sequence of Actinoplanes deccanensis NBRC 13994.</title>
        <authorList>
            <person name="Komaki H."/>
            <person name="Tamura T."/>
        </authorList>
    </citation>
    <scope>NUCLEOTIDE SEQUENCE [LARGE SCALE GENOMIC DNA]</scope>
    <source>
        <strain evidence="1 2">NBRC 13994</strain>
    </source>
</reference>
<dbReference type="EMBL" id="BOMI01000061">
    <property type="protein sequence ID" value="GID74507.1"/>
    <property type="molecule type" value="Genomic_DNA"/>
</dbReference>
<name>A0ABQ3Y3D7_9ACTN</name>
<proteinExistence type="predicted"/>
<keyword evidence="2" id="KW-1185">Reference proteome</keyword>
<gene>
    <name evidence="1" type="ORF">Ade02nite_31480</name>
</gene>
<evidence type="ECO:0008006" key="3">
    <source>
        <dbReference type="Google" id="ProtNLM"/>
    </source>
</evidence>
<evidence type="ECO:0000313" key="1">
    <source>
        <dbReference type="EMBL" id="GID74507.1"/>
    </source>
</evidence>
<evidence type="ECO:0000313" key="2">
    <source>
        <dbReference type="Proteomes" id="UP000609879"/>
    </source>
</evidence>
<dbReference type="Proteomes" id="UP000609879">
    <property type="component" value="Unassembled WGS sequence"/>
</dbReference>
<accession>A0ABQ3Y3D7</accession>